<proteinExistence type="predicted"/>
<keyword evidence="3" id="KW-1185">Reference proteome</keyword>
<name>A0ABV3S273_9LACO</name>
<sequence>MSYLNELEAHLHALPRDERDETMAYYDEYFTDADLSNSAARKQFGTPKQFARRLVADFYMDADDASEIKPKQQLRMIWVVILGLLASPVILPVAILMVVLLISALAIVFSMAVTIASMIMAIVITALVSIVAGIAIVFSSLSGGIFFIGVGLAAIGVLVLIGPLMFSLMRMCFNGLVNLIKAIGRRFIKKGASYEA</sequence>
<accession>A0ABV3S273</accession>
<dbReference type="Proteomes" id="UP001556617">
    <property type="component" value="Unassembled WGS sequence"/>
</dbReference>
<keyword evidence="1" id="KW-0472">Membrane</keyword>
<keyword evidence="1" id="KW-0812">Transmembrane</keyword>
<organism evidence="2 3">
    <name type="scientific">Leuconostoc aquikimchii</name>
    <dbReference type="NCBI Taxonomy" id="3236804"/>
    <lineage>
        <taxon>Bacteria</taxon>
        <taxon>Bacillati</taxon>
        <taxon>Bacillota</taxon>
        <taxon>Bacilli</taxon>
        <taxon>Lactobacillales</taxon>
        <taxon>Lactobacillaceae</taxon>
        <taxon>Leuconostoc</taxon>
    </lineage>
</organism>
<protein>
    <submittedName>
        <fullName evidence="2">DUF1700 domain-containing protein</fullName>
    </submittedName>
</protein>
<evidence type="ECO:0000313" key="3">
    <source>
        <dbReference type="Proteomes" id="UP001556617"/>
    </source>
</evidence>
<evidence type="ECO:0000256" key="1">
    <source>
        <dbReference type="SAM" id="Phobius"/>
    </source>
</evidence>
<dbReference type="Pfam" id="PF22564">
    <property type="entry name" value="HAAS"/>
    <property type="match status" value="1"/>
</dbReference>
<evidence type="ECO:0000313" key="2">
    <source>
        <dbReference type="EMBL" id="MEX0380158.1"/>
    </source>
</evidence>
<dbReference type="RefSeq" id="WP_367973580.1">
    <property type="nucleotide sequence ID" value="NZ_JBFPEQ010000001.1"/>
</dbReference>
<feature type="transmembrane region" description="Helical" evidence="1">
    <location>
        <begin position="76"/>
        <end position="109"/>
    </location>
</feature>
<comment type="caution">
    <text evidence="2">The sequence shown here is derived from an EMBL/GenBank/DDBJ whole genome shotgun (WGS) entry which is preliminary data.</text>
</comment>
<dbReference type="EMBL" id="JBFPER010000001">
    <property type="protein sequence ID" value="MEX0380158.1"/>
    <property type="molecule type" value="Genomic_DNA"/>
</dbReference>
<gene>
    <name evidence="2" type="ORF">AB3K24_02160</name>
</gene>
<feature type="transmembrane region" description="Helical" evidence="1">
    <location>
        <begin position="115"/>
        <end position="138"/>
    </location>
</feature>
<feature type="transmembrane region" description="Helical" evidence="1">
    <location>
        <begin position="145"/>
        <end position="166"/>
    </location>
</feature>
<reference evidence="2 3" key="1">
    <citation type="submission" date="2024-07" db="EMBL/GenBank/DDBJ databases">
        <authorList>
            <person name="Yun M."/>
        </authorList>
    </citation>
    <scope>NUCLEOTIDE SEQUENCE [LARGE SCALE GENOMIC DNA]</scope>
    <source>
        <strain evidence="2 3">MS01</strain>
    </source>
</reference>
<keyword evidence="1" id="KW-1133">Transmembrane helix</keyword>